<feature type="compositionally biased region" description="Pro residues" evidence="1">
    <location>
        <begin position="486"/>
        <end position="510"/>
    </location>
</feature>
<proteinExistence type="predicted"/>
<feature type="compositionally biased region" description="Low complexity" evidence="1">
    <location>
        <begin position="9"/>
        <end position="20"/>
    </location>
</feature>
<feature type="compositionally biased region" description="Polar residues" evidence="1">
    <location>
        <begin position="415"/>
        <end position="428"/>
    </location>
</feature>
<feature type="compositionally biased region" description="Pro residues" evidence="1">
    <location>
        <begin position="432"/>
        <end position="455"/>
    </location>
</feature>
<name>A0AAV2M1R8_KNICA</name>
<dbReference type="EMBL" id="OZ035827">
    <property type="protein sequence ID" value="CAL1607254.1"/>
    <property type="molecule type" value="Genomic_DNA"/>
</dbReference>
<evidence type="ECO:0008006" key="4">
    <source>
        <dbReference type="Google" id="ProtNLM"/>
    </source>
</evidence>
<gene>
    <name evidence="2" type="ORF">KC01_LOCUS34316</name>
</gene>
<keyword evidence="3" id="KW-1185">Reference proteome</keyword>
<dbReference type="Proteomes" id="UP001497482">
    <property type="component" value="Chromosome 5"/>
</dbReference>
<feature type="region of interest" description="Disordered" evidence="1">
    <location>
        <begin position="1"/>
        <end position="53"/>
    </location>
</feature>
<protein>
    <recommendedName>
        <fullName evidence="4">Proline-rich protein 14</fullName>
    </recommendedName>
</protein>
<sequence>MERGADVRSSYYGPSSSGPSQRPWKKPHPTAPSLPSPGGSSRRDLNQGTQFSAVLQESGTRLFYQVKPSGRRRVLKMVPGRPVQTHTPIPPFARTKSSLVSLQSKSHLVSLQSPPVHRASGQSLVTSDLREFRRVLGRDRREGRSELVLRLPQRPEGPSVWVVQEKISLPPAEEVQGVEGVEEVQGGPDCAVVMWDDRIFFRVQKELVDLCTDEEEEEEEQEEVMFVGCSPAQTAQEKPGVTLAPGGLSTPTVSSREGPKSRGQDLQTPDLRLRQSFGITSELRVRLPRLNSLAPPLDYTQPIEEDFLCDVAPPHAQDCPQVEATSSRVGRTRKRTRCPCCSPAALLHHAHKRRPKPGDRRPGEGPRRGLRLDHRDPDLRPEHRDPDLRPEHRDPDQRPENRDSDLRPGHRDPETQTQTSVGSNTFQKVTEAPPPSEAPPPTESPPPTEAPPPSSFPSEALPPTEATPLTEAPPPSRFLSEALPPTEAPPPTEATPLKEAPPPTEAPPPSHMELCLHRDIELLRKTLQQKEAELEALRNNRT</sequence>
<evidence type="ECO:0000256" key="1">
    <source>
        <dbReference type="SAM" id="MobiDB-lite"/>
    </source>
</evidence>
<evidence type="ECO:0000313" key="3">
    <source>
        <dbReference type="Proteomes" id="UP001497482"/>
    </source>
</evidence>
<accession>A0AAV2M1R8</accession>
<feature type="compositionally biased region" description="Basic and acidic residues" evidence="1">
    <location>
        <begin position="356"/>
        <end position="414"/>
    </location>
</feature>
<feature type="region of interest" description="Disordered" evidence="1">
    <location>
        <begin position="236"/>
        <end position="273"/>
    </location>
</feature>
<feature type="compositionally biased region" description="Low complexity" evidence="1">
    <location>
        <begin position="456"/>
        <end position="470"/>
    </location>
</feature>
<feature type="region of interest" description="Disordered" evidence="1">
    <location>
        <begin position="349"/>
        <end position="512"/>
    </location>
</feature>
<dbReference type="AlphaFoldDB" id="A0AAV2M1R8"/>
<feature type="region of interest" description="Disordered" evidence="1">
    <location>
        <begin position="314"/>
        <end position="336"/>
    </location>
</feature>
<evidence type="ECO:0000313" key="2">
    <source>
        <dbReference type="EMBL" id="CAL1607254.1"/>
    </source>
</evidence>
<organism evidence="2 3">
    <name type="scientific">Knipowitschia caucasica</name>
    <name type="common">Caucasian dwarf goby</name>
    <name type="synonym">Pomatoschistus caucasicus</name>
    <dbReference type="NCBI Taxonomy" id="637954"/>
    <lineage>
        <taxon>Eukaryota</taxon>
        <taxon>Metazoa</taxon>
        <taxon>Chordata</taxon>
        <taxon>Craniata</taxon>
        <taxon>Vertebrata</taxon>
        <taxon>Euteleostomi</taxon>
        <taxon>Actinopterygii</taxon>
        <taxon>Neopterygii</taxon>
        <taxon>Teleostei</taxon>
        <taxon>Neoteleostei</taxon>
        <taxon>Acanthomorphata</taxon>
        <taxon>Gobiaria</taxon>
        <taxon>Gobiiformes</taxon>
        <taxon>Gobioidei</taxon>
        <taxon>Gobiidae</taxon>
        <taxon>Gobiinae</taxon>
        <taxon>Knipowitschia</taxon>
    </lineage>
</organism>
<reference evidence="2 3" key="1">
    <citation type="submission" date="2024-04" db="EMBL/GenBank/DDBJ databases">
        <authorList>
            <person name="Waldvogel A.-M."/>
            <person name="Schoenle A."/>
        </authorList>
    </citation>
    <scope>NUCLEOTIDE SEQUENCE [LARGE SCALE GENOMIC DNA]</scope>
</reference>